<proteinExistence type="predicted"/>
<dbReference type="SUPFAM" id="SSF56784">
    <property type="entry name" value="HAD-like"/>
    <property type="match status" value="1"/>
</dbReference>
<protein>
    <submittedName>
        <fullName evidence="1">HAD hydrolase-like protein</fullName>
    </submittedName>
</protein>
<evidence type="ECO:0000313" key="2">
    <source>
        <dbReference type="Proteomes" id="UP000525652"/>
    </source>
</evidence>
<dbReference type="Proteomes" id="UP000525652">
    <property type="component" value="Unassembled WGS sequence"/>
</dbReference>
<dbReference type="AlphaFoldDB" id="A0A7X1E4Z4"/>
<dbReference type="Gene3D" id="3.40.50.1000">
    <property type="entry name" value="HAD superfamily/HAD-like"/>
    <property type="match status" value="1"/>
</dbReference>
<gene>
    <name evidence="1" type="ORF">H5P30_12450</name>
</gene>
<organism evidence="1 2">
    <name type="scientific">Puniceicoccus vermicola</name>
    <dbReference type="NCBI Taxonomy" id="388746"/>
    <lineage>
        <taxon>Bacteria</taxon>
        <taxon>Pseudomonadati</taxon>
        <taxon>Verrucomicrobiota</taxon>
        <taxon>Opitutia</taxon>
        <taxon>Puniceicoccales</taxon>
        <taxon>Puniceicoccaceae</taxon>
        <taxon>Puniceicoccus</taxon>
    </lineage>
</organism>
<name>A0A7X1E4Z4_9BACT</name>
<dbReference type="InterPro" id="IPR036412">
    <property type="entry name" value="HAD-like_sf"/>
</dbReference>
<dbReference type="GO" id="GO:0016787">
    <property type="term" value="F:hydrolase activity"/>
    <property type="evidence" value="ECO:0007669"/>
    <property type="project" value="UniProtKB-KW"/>
</dbReference>
<dbReference type="EMBL" id="JACHVA010000101">
    <property type="protein sequence ID" value="MBC2602584.1"/>
    <property type="molecule type" value="Genomic_DNA"/>
</dbReference>
<dbReference type="RefSeq" id="WP_185693251.1">
    <property type="nucleotide sequence ID" value="NZ_JACHVA010000101.1"/>
</dbReference>
<dbReference type="InterPro" id="IPR023214">
    <property type="entry name" value="HAD_sf"/>
</dbReference>
<keyword evidence="2" id="KW-1185">Reference proteome</keyword>
<sequence length="272" mass="30525">MSLSTTFAVAIDSDGCVFDNMSLKHRECFGPSLIRLWQLEAVAGEVQQAWETINLYSPKRGINRFLALLAFWRSFPSDQLPQGFVRPDISGMEVLADGTASLSPDSIKRELAKKEDRFLSQALEWSRAVNRCVAELKSQPPSFPCTLEFIRSLSAVARIDVVSSANRETIQEEWTAAGLDPFVNDYVTQERCSKKEYLTDLVRQGRNTLMIGDSPGDWDAAKAAGSWFYPILPGNEAESWRKLLQFWEESGHQGVFCEHSKAVDEYSTTLGL</sequence>
<evidence type="ECO:0000313" key="1">
    <source>
        <dbReference type="EMBL" id="MBC2602584.1"/>
    </source>
</evidence>
<comment type="caution">
    <text evidence="1">The sequence shown here is derived from an EMBL/GenBank/DDBJ whole genome shotgun (WGS) entry which is preliminary data.</text>
</comment>
<accession>A0A7X1E4Z4</accession>
<keyword evidence="1" id="KW-0378">Hydrolase</keyword>
<dbReference type="Pfam" id="PF13419">
    <property type="entry name" value="HAD_2"/>
    <property type="match status" value="1"/>
</dbReference>
<reference evidence="1 2" key="1">
    <citation type="submission" date="2020-07" db="EMBL/GenBank/DDBJ databases">
        <authorList>
            <person name="Feng X."/>
        </authorList>
    </citation>
    <scope>NUCLEOTIDE SEQUENCE [LARGE SCALE GENOMIC DNA]</scope>
    <source>
        <strain evidence="1 2">JCM14086</strain>
    </source>
</reference>
<dbReference type="InterPro" id="IPR041492">
    <property type="entry name" value="HAD_2"/>
</dbReference>